<sequence length="227" mass="23452">MLASPRTQMWRTAAAVCLAALAAGCTGPAAHKEADSVTEEPWPGGVECGLEAPARDDGLLSAREVWPDAGRTGRSAHVVDLDRVTCATGRTPAAMRAGSCDTSGFPWAGSPAASHQELYSSGVRRWAYASLEGPDGGRLKEHVLIPSDGESERVVAACRKQVESCAAEVLDAGESSRFLLEGSPALAVSFRGGRVTALQGYGSGWGATRLSGLLAEAEKRGGSLAEG</sequence>
<name>A0A918SQK9_9ACTN</name>
<keyword evidence="3" id="KW-1185">Reference proteome</keyword>
<evidence type="ECO:0000313" key="2">
    <source>
        <dbReference type="EMBL" id="GHA64001.1"/>
    </source>
</evidence>
<proteinExistence type="predicted"/>
<keyword evidence="1" id="KW-0732">Signal</keyword>
<organism evidence="2 3">
    <name type="scientific">Streptomyces termitum</name>
    <dbReference type="NCBI Taxonomy" id="67368"/>
    <lineage>
        <taxon>Bacteria</taxon>
        <taxon>Bacillati</taxon>
        <taxon>Actinomycetota</taxon>
        <taxon>Actinomycetes</taxon>
        <taxon>Kitasatosporales</taxon>
        <taxon>Streptomycetaceae</taxon>
        <taxon>Streptomyces</taxon>
    </lineage>
</organism>
<protein>
    <recommendedName>
        <fullName evidence="4">Lipoprotein</fullName>
    </recommendedName>
</protein>
<reference evidence="2" key="2">
    <citation type="submission" date="2020-09" db="EMBL/GenBank/DDBJ databases">
        <authorList>
            <person name="Sun Q."/>
            <person name="Ohkuma M."/>
        </authorList>
    </citation>
    <scope>NUCLEOTIDE SEQUENCE</scope>
    <source>
        <strain evidence="2">JCM 4518</strain>
    </source>
</reference>
<reference evidence="2" key="1">
    <citation type="journal article" date="2014" name="Int. J. Syst. Evol. Microbiol.">
        <title>Complete genome sequence of Corynebacterium casei LMG S-19264T (=DSM 44701T), isolated from a smear-ripened cheese.</title>
        <authorList>
            <consortium name="US DOE Joint Genome Institute (JGI-PGF)"/>
            <person name="Walter F."/>
            <person name="Albersmeier A."/>
            <person name="Kalinowski J."/>
            <person name="Ruckert C."/>
        </authorList>
    </citation>
    <scope>NUCLEOTIDE SEQUENCE</scope>
    <source>
        <strain evidence="2">JCM 4518</strain>
    </source>
</reference>
<dbReference type="AlphaFoldDB" id="A0A918SQK9"/>
<dbReference type="Proteomes" id="UP000644020">
    <property type="component" value="Unassembled WGS sequence"/>
</dbReference>
<evidence type="ECO:0000313" key="3">
    <source>
        <dbReference type="Proteomes" id="UP000644020"/>
    </source>
</evidence>
<evidence type="ECO:0000256" key="1">
    <source>
        <dbReference type="SAM" id="SignalP"/>
    </source>
</evidence>
<evidence type="ECO:0008006" key="4">
    <source>
        <dbReference type="Google" id="ProtNLM"/>
    </source>
</evidence>
<feature type="signal peptide" evidence="1">
    <location>
        <begin position="1"/>
        <end position="22"/>
    </location>
</feature>
<feature type="chain" id="PRO_5038536568" description="Lipoprotein" evidence="1">
    <location>
        <begin position="23"/>
        <end position="227"/>
    </location>
</feature>
<dbReference type="PROSITE" id="PS51257">
    <property type="entry name" value="PROKAR_LIPOPROTEIN"/>
    <property type="match status" value="1"/>
</dbReference>
<gene>
    <name evidence="2" type="ORF">GCM10010305_01830</name>
</gene>
<dbReference type="EMBL" id="BMUL01000001">
    <property type="protein sequence ID" value="GHA64001.1"/>
    <property type="molecule type" value="Genomic_DNA"/>
</dbReference>
<comment type="caution">
    <text evidence="2">The sequence shown here is derived from an EMBL/GenBank/DDBJ whole genome shotgun (WGS) entry which is preliminary data.</text>
</comment>
<accession>A0A918SQK9</accession>